<reference evidence="1" key="1">
    <citation type="journal article" date="2021" name="Gut Microbes">
        <title>A synthetic consortium of 100 gut commensals modulates the composition and function in a colon model of the microbiome of elderly subjects.</title>
        <authorList>
            <person name="Perez M."/>
            <person name="Ntemiri A."/>
            <person name="Tan H."/>
            <person name="Harris H.M.B."/>
            <person name="Roager H.M."/>
            <person name="Ribiere C."/>
            <person name="O'Toole P.W."/>
        </authorList>
    </citation>
    <scope>NUCLEOTIDE SEQUENCE</scope>
    <source>
        <strain evidence="1">MCC335</strain>
    </source>
</reference>
<dbReference type="EMBL" id="WQPS01000029">
    <property type="protein sequence ID" value="MBT9811696.1"/>
    <property type="molecule type" value="Genomic_DNA"/>
</dbReference>
<proteinExistence type="predicted"/>
<dbReference type="AlphaFoldDB" id="A0AA41FHA0"/>
<name>A0AA41FHA0_9FIRM</name>
<gene>
    <name evidence="1" type="ORF">GPL26_18925</name>
</gene>
<organism evidence="1 2">
    <name type="scientific">Enterocloster citroniae</name>
    <dbReference type="NCBI Taxonomy" id="358743"/>
    <lineage>
        <taxon>Bacteria</taxon>
        <taxon>Bacillati</taxon>
        <taxon>Bacillota</taxon>
        <taxon>Clostridia</taxon>
        <taxon>Lachnospirales</taxon>
        <taxon>Lachnospiraceae</taxon>
        <taxon>Enterocloster</taxon>
    </lineage>
</organism>
<sequence length="50" mass="5943">MDKECCGTCKWHELVIDSRTDWLCGNADSYYDGLFTDYDDMCEAYEPRDY</sequence>
<evidence type="ECO:0000313" key="2">
    <source>
        <dbReference type="Proteomes" id="UP000708338"/>
    </source>
</evidence>
<dbReference type="RefSeq" id="WP_166436665.1">
    <property type="nucleotide sequence ID" value="NZ_CABJDD010000024.1"/>
</dbReference>
<evidence type="ECO:0000313" key="1">
    <source>
        <dbReference type="EMBL" id="MBT9811696.1"/>
    </source>
</evidence>
<accession>A0AA41FHA0</accession>
<comment type="caution">
    <text evidence="1">The sequence shown here is derived from an EMBL/GenBank/DDBJ whole genome shotgun (WGS) entry which is preliminary data.</text>
</comment>
<dbReference type="Proteomes" id="UP000708338">
    <property type="component" value="Unassembled WGS sequence"/>
</dbReference>
<protein>
    <submittedName>
        <fullName evidence="1">Uncharacterized protein</fullName>
    </submittedName>
</protein>